<feature type="compositionally biased region" description="Basic and acidic residues" evidence="5">
    <location>
        <begin position="112"/>
        <end position="123"/>
    </location>
</feature>
<reference evidence="6 7" key="1">
    <citation type="journal article" date="2023" name="Elife">
        <title>Identification of key yeast species and microbe-microbe interactions impacting larval growth of Drosophila in the wild.</title>
        <authorList>
            <person name="Mure A."/>
            <person name="Sugiura Y."/>
            <person name="Maeda R."/>
            <person name="Honda K."/>
            <person name="Sakurai N."/>
            <person name="Takahashi Y."/>
            <person name="Watada M."/>
            <person name="Katoh T."/>
            <person name="Gotoh A."/>
            <person name="Gotoh Y."/>
            <person name="Taniguchi I."/>
            <person name="Nakamura K."/>
            <person name="Hayashi T."/>
            <person name="Katayama T."/>
            <person name="Uemura T."/>
            <person name="Hattori Y."/>
        </authorList>
    </citation>
    <scope>NUCLEOTIDE SEQUENCE [LARGE SCALE GENOMIC DNA]</scope>
    <source>
        <strain evidence="6 7">SC-9</strain>
    </source>
</reference>
<evidence type="ECO:0000313" key="6">
    <source>
        <dbReference type="EMBL" id="GMM37748.1"/>
    </source>
</evidence>
<feature type="region of interest" description="Disordered" evidence="5">
    <location>
        <begin position="258"/>
        <end position="279"/>
    </location>
</feature>
<dbReference type="Pfam" id="PF09805">
    <property type="entry name" value="Nop25"/>
    <property type="match status" value="1"/>
</dbReference>
<evidence type="ECO:0000256" key="5">
    <source>
        <dbReference type="SAM" id="MobiDB-lite"/>
    </source>
</evidence>
<evidence type="ECO:0000256" key="3">
    <source>
        <dbReference type="ARBA" id="ARBA00023054"/>
    </source>
</evidence>
<dbReference type="GO" id="GO:0005730">
    <property type="term" value="C:nucleolus"/>
    <property type="evidence" value="ECO:0007669"/>
    <property type="project" value="UniProtKB-SubCell"/>
</dbReference>
<feature type="region of interest" description="Disordered" evidence="5">
    <location>
        <begin position="16"/>
        <end position="36"/>
    </location>
</feature>
<comment type="subcellular location">
    <subcellularLocation>
        <location evidence="1">Nucleus</location>
        <location evidence="1">Nucleolus</location>
    </subcellularLocation>
</comment>
<dbReference type="PANTHER" id="PTHR14577:SF0">
    <property type="entry name" value="NUCLEOLAR PROTEIN 12"/>
    <property type="match status" value="1"/>
</dbReference>
<dbReference type="GO" id="GO:0019843">
    <property type="term" value="F:rRNA binding"/>
    <property type="evidence" value="ECO:0007669"/>
    <property type="project" value="TreeGrafter"/>
</dbReference>
<evidence type="ECO:0000313" key="7">
    <source>
        <dbReference type="Proteomes" id="UP001360560"/>
    </source>
</evidence>
<dbReference type="EMBL" id="BTFZ01000012">
    <property type="protein sequence ID" value="GMM37748.1"/>
    <property type="molecule type" value="Genomic_DNA"/>
</dbReference>
<feature type="region of interest" description="Disordered" evidence="5">
    <location>
        <begin position="69"/>
        <end position="163"/>
    </location>
</feature>
<comment type="similarity">
    <text evidence="2">Belongs to the RRP17 family.</text>
</comment>
<evidence type="ECO:0000256" key="4">
    <source>
        <dbReference type="ARBA" id="ARBA00023242"/>
    </source>
</evidence>
<feature type="compositionally biased region" description="Basic residues" evidence="5">
    <location>
        <begin position="270"/>
        <end position="279"/>
    </location>
</feature>
<feature type="compositionally biased region" description="Basic and acidic residues" evidence="5">
    <location>
        <begin position="131"/>
        <end position="146"/>
    </location>
</feature>
<sequence>MPKKQSNKDILTRGQKYFESKKARPQPAEITFDPENRNEYLTGFHKRKLQRQKVAKDFKEKQLHQERLDERQRIRDERKQAIQEKLQLIKDSQAADDSDSDDSDDNDDNDDQEKVKQSSDKAKAKVKVKVKVKENPQDDDVNHAESDNDDEEWNGFNDEDNRNTTKGILKRKVVFENADDDQQDQAVTTVTIEALSNNDDLTNGSGGIDLYKIAKLNCVELEKSEEVLKESVIRAQKYAVLSGAVPMKPKKKKFRYLSKEERKHNAWKERGKKAKSISR</sequence>
<gene>
    <name evidence="6" type="ORF">DASC09_050730</name>
</gene>
<comment type="caution">
    <text evidence="6">The sequence shown here is derived from an EMBL/GenBank/DDBJ whole genome shotgun (WGS) entry which is preliminary data.</text>
</comment>
<feature type="compositionally biased region" description="Acidic residues" evidence="5">
    <location>
        <begin position="94"/>
        <end position="111"/>
    </location>
</feature>
<accession>A0AAV5QSF0</accession>
<evidence type="ECO:0000256" key="2">
    <source>
        <dbReference type="ARBA" id="ARBA00007175"/>
    </source>
</evidence>
<dbReference type="Proteomes" id="UP001360560">
    <property type="component" value="Unassembled WGS sequence"/>
</dbReference>
<keyword evidence="4" id="KW-0539">Nucleus</keyword>
<feature type="compositionally biased region" description="Basic and acidic residues" evidence="5">
    <location>
        <begin position="69"/>
        <end position="82"/>
    </location>
</feature>
<feature type="compositionally biased region" description="Basic and acidic residues" evidence="5">
    <location>
        <begin position="258"/>
        <end position="269"/>
    </location>
</feature>
<evidence type="ECO:0000256" key="1">
    <source>
        <dbReference type="ARBA" id="ARBA00004604"/>
    </source>
</evidence>
<keyword evidence="7" id="KW-1185">Reference proteome</keyword>
<dbReference type="RefSeq" id="XP_064854744.1">
    <property type="nucleotide sequence ID" value="XM_064998672.1"/>
</dbReference>
<dbReference type="GeneID" id="90075723"/>
<dbReference type="InterPro" id="IPR019186">
    <property type="entry name" value="Nucleolar_protein_12"/>
</dbReference>
<proteinExistence type="inferred from homology"/>
<name>A0AAV5QSF0_9ASCO</name>
<dbReference type="AlphaFoldDB" id="A0AAV5QSF0"/>
<organism evidence="6 7">
    <name type="scientific">Saccharomycopsis crataegensis</name>
    <dbReference type="NCBI Taxonomy" id="43959"/>
    <lineage>
        <taxon>Eukaryota</taxon>
        <taxon>Fungi</taxon>
        <taxon>Dikarya</taxon>
        <taxon>Ascomycota</taxon>
        <taxon>Saccharomycotina</taxon>
        <taxon>Saccharomycetes</taxon>
        <taxon>Saccharomycopsidaceae</taxon>
        <taxon>Saccharomycopsis</taxon>
    </lineage>
</organism>
<protein>
    <submittedName>
        <fullName evidence="6">Rrp17 protein</fullName>
    </submittedName>
</protein>
<dbReference type="PANTHER" id="PTHR14577">
    <property type="entry name" value="NUCLEOLAR PROTEIN 12"/>
    <property type="match status" value="1"/>
</dbReference>
<keyword evidence="3" id="KW-0175">Coiled coil</keyword>